<evidence type="ECO:0008006" key="4">
    <source>
        <dbReference type="Google" id="ProtNLM"/>
    </source>
</evidence>
<gene>
    <name evidence="2" type="ORF">GGH94_001798</name>
</gene>
<dbReference type="Gene3D" id="1.20.58.670">
    <property type="entry name" value="Dsl1p vesicle tethering complex, Tip20p subunit, domain D"/>
    <property type="match status" value="1"/>
</dbReference>
<dbReference type="PROSITE" id="PS51386">
    <property type="entry name" value="RINT1_TIP20"/>
    <property type="match status" value="1"/>
</dbReference>
<evidence type="ECO:0000313" key="3">
    <source>
        <dbReference type="Proteomes" id="UP001140074"/>
    </source>
</evidence>
<organism evidence="2 3">
    <name type="scientific">Coemansia aciculifera</name>
    <dbReference type="NCBI Taxonomy" id="417176"/>
    <lineage>
        <taxon>Eukaryota</taxon>
        <taxon>Fungi</taxon>
        <taxon>Fungi incertae sedis</taxon>
        <taxon>Zoopagomycota</taxon>
        <taxon>Kickxellomycotina</taxon>
        <taxon>Kickxellomycetes</taxon>
        <taxon>Kickxellales</taxon>
        <taxon>Kickxellaceae</taxon>
        <taxon>Coemansia</taxon>
    </lineage>
</organism>
<evidence type="ECO:0000256" key="1">
    <source>
        <dbReference type="SAM" id="Coils"/>
    </source>
</evidence>
<dbReference type="PANTHER" id="PTHR13520">
    <property type="entry name" value="RAD50-INTERACTING PROTEIN 1 RINT-1"/>
    <property type="match status" value="1"/>
</dbReference>
<proteinExistence type="predicted"/>
<dbReference type="PANTHER" id="PTHR13520:SF0">
    <property type="entry name" value="RAD50-INTERACTING PROTEIN 1"/>
    <property type="match status" value="1"/>
</dbReference>
<dbReference type="GO" id="GO:0060628">
    <property type="term" value="P:regulation of ER to Golgi vesicle-mediated transport"/>
    <property type="evidence" value="ECO:0007669"/>
    <property type="project" value="TreeGrafter"/>
</dbReference>
<dbReference type="GO" id="GO:0006890">
    <property type="term" value="P:retrograde vesicle-mediated transport, Golgi to endoplasmic reticulum"/>
    <property type="evidence" value="ECO:0007669"/>
    <property type="project" value="InterPro"/>
</dbReference>
<keyword evidence="3" id="KW-1185">Reference proteome</keyword>
<reference evidence="2" key="1">
    <citation type="submission" date="2022-07" db="EMBL/GenBank/DDBJ databases">
        <title>Phylogenomic reconstructions and comparative analyses of Kickxellomycotina fungi.</title>
        <authorList>
            <person name="Reynolds N.K."/>
            <person name="Stajich J.E."/>
            <person name="Barry K."/>
            <person name="Grigoriev I.V."/>
            <person name="Crous P."/>
            <person name="Smith M.E."/>
        </authorList>
    </citation>
    <scope>NUCLEOTIDE SEQUENCE</scope>
    <source>
        <strain evidence="2">RSA 476</strain>
    </source>
</reference>
<dbReference type="Pfam" id="PF04437">
    <property type="entry name" value="RINT1_TIP1"/>
    <property type="match status" value="1"/>
</dbReference>
<dbReference type="InterPro" id="IPR007528">
    <property type="entry name" value="RINT1_Tip20"/>
</dbReference>
<dbReference type="GO" id="GO:0070939">
    <property type="term" value="C:Dsl1/NZR complex"/>
    <property type="evidence" value="ECO:0007669"/>
    <property type="project" value="InterPro"/>
</dbReference>
<keyword evidence="1" id="KW-0175">Coiled coil</keyword>
<evidence type="ECO:0000313" key="2">
    <source>
        <dbReference type="EMBL" id="KAJ2866093.1"/>
    </source>
</evidence>
<protein>
    <recommendedName>
        <fullName evidence="4">RAD50-interacting protein 1</fullName>
    </recommendedName>
</protein>
<dbReference type="GO" id="GO:0006888">
    <property type="term" value="P:endoplasmic reticulum to Golgi vesicle-mediated transport"/>
    <property type="evidence" value="ECO:0007669"/>
    <property type="project" value="InterPro"/>
</dbReference>
<dbReference type="InterPro" id="IPR042044">
    <property type="entry name" value="EXOC6PINT-1/Sec15/Tip20_C_dom2"/>
</dbReference>
<comment type="caution">
    <text evidence="2">The sequence shown here is derived from an EMBL/GenBank/DDBJ whole genome shotgun (WGS) entry which is preliminary data.</text>
</comment>
<dbReference type="AlphaFoldDB" id="A0A9W8IL29"/>
<name>A0A9W8IL29_9FUNG</name>
<sequence length="839" mass="91818">MTNIEADVALEAARRFLDGHFATLESLELIDDLLSGEENTHAQLQSDLENASRATEALRDEAVDISQSLRDKALALIDLHSEVVGAAADDNVSAWQFRDGTETMDLVATLATELQSYDKLSRAKTYIDALLEVEQAKQSARQSLSTNPQGMLSAYSKLIAILAAHSNSGSLAPLTSGSATSDCSADSPPQPSNLLEYTKQSVQEIWSEANKAAASAQSESLTKLGWPTKMDLSSAAAVGAFDASFSTLAGLDHVTRAASDALARCGLALRADDAPPLPLEHMARAVDIRMRYHFESARTTSRADKPEWWLSQVLGMLRNIVPFLESHVQRLFNGTTLPQLDARNEFICLVLPVVQRKLTHDRSEYIRDGLVIAHVVHELADFEHTLRDVYFYDGPSVLGQFLADSALFSAWVEAERANAVESYMQIIAESNPFELVYEDDMLGADDAKPSRLAEKVVLVIEDVAERYAVVPSCMQRLQLLSTAQFPILIALVEDIEGEIDEFSRISLAFIRDAGITNAIATKPTTATQSPLVSQLARLTSWYQTIWYVEEAADDWNNSATYVDMWAAVCQRAAALGRNTDPRDWRVNCDEWSDADRALLDETTHQSLANDDWLDGGIWERSIGTLRELKQRVLDIISRAINKDVVGQLRAYRKKNNWAAEGIGANADTDVSIELSGLLPELSSVLAALETMVPSLAFSLLLRQLAAELDTFLVERVALAHSFSQCGGRQFAKDIGALSQLLGSSTARGATKKLKHRVLLKSRECSLILACSLDSTTAPAANDMPLSLDEWGPTVISSDASDRETKLVLKKLGISNLSAKEARSLVGLRVDFAELTGCNT</sequence>
<dbReference type="EMBL" id="JANBUY010000045">
    <property type="protein sequence ID" value="KAJ2866093.1"/>
    <property type="molecule type" value="Genomic_DNA"/>
</dbReference>
<dbReference type="Proteomes" id="UP001140074">
    <property type="component" value="Unassembled WGS sequence"/>
</dbReference>
<feature type="coiled-coil region" evidence="1">
    <location>
        <begin position="34"/>
        <end position="61"/>
    </location>
</feature>
<accession>A0A9W8IL29</accession>